<dbReference type="EMBL" id="WSZM01000463">
    <property type="protein sequence ID" value="KAF4032789.1"/>
    <property type="molecule type" value="Genomic_DNA"/>
</dbReference>
<feature type="region of interest" description="Disordered" evidence="1">
    <location>
        <begin position="60"/>
        <end position="104"/>
    </location>
</feature>
<feature type="chain" id="PRO_5032836095" description="RxLR effector protein" evidence="2">
    <location>
        <begin position="28"/>
        <end position="193"/>
    </location>
</feature>
<evidence type="ECO:0008006" key="5">
    <source>
        <dbReference type="Google" id="ProtNLM"/>
    </source>
</evidence>
<dbReference type="Proteomes" id="UP000602510">
    <property type="component" value="Unassembled WGS sequence"/>
</dbReference>
<proteinExistence type="predicted"/>
<evidence type="ECO:0000256" key="2">
    <source>
        <dbReference type="SAM" id="SignalP"/>
    </source>
</evidence>
<evidence type="ECO:0000256" key="1">
    <source>
        <dbReference type="SAM" id="MobiDB-lite"/>
    </source>
</evidence>
<gene>
    <name evidence="3" type="ORF">GN244_ATG15299</name>
</gene>
<accession>A0A833SVQ9</accession>
<keyword evidence="4" id="KW-1185">Reference proteome</keyword>
<organism evidence="3 4">
    <name type="scientific">Phytophthora infestans</name>
    <name type="common">Potato late blight agent</name>
    <name type="synonym">Botrytis infestans</name>
    <dbReference type="NCBI Taxonomy" id="4787"/>
    <lineage>
        <taxon>Eukaryota</taxon>
        <taxon>Sar</taxon>
        <taxon>Stramenopiles</taxon>
        <taxon>Oomycota</taxon>
        <taxon>Peronosporomycetes</taxon>
        <taxon>Peronosporales</taxon>
        <taxon>Peronosporaceae</taxon>
        <taxon>Phytophthora</taxon>
    </lineage>
</organism>
<feature type="signal peptide" evidence="2">
    <location>
        <begin position="1"/>
        <end position="27"/>
    </location>
</feature>
<comment type="caution">
    <text evidence="3">The sequence shown here is derived from an EMBL/GenBank/DDBJ whole genome shotgun (WGS) entry which is preliminary data.</text>
</comment>
<evidence type="ECO:0000313" key="4">
    <source>
        <dbReference type="Proteomes" id="UP000602510"/>
    </source>
</evidence>
<evidence type="ECO:0000313" key="3">
    <source>
        <dbReference type="EMBL" id="KAF4032789.1"/>
    </source>
</evidence>
<protein>
    <recommendedName>
        <fullName evidence="5">RxLR effector protein</fullName>
    </recommendedName>
</protein>
<keyword evidence="2" id="KW-0732">Signal</keyword>
<feature type="compositionally biased region" description="Basic and acidic residues" evidence="1">
    <location>
        <begin position="75"/>
        <end position="104"/>
    </location>
</feature>
<name>A0A833SVQ9_PHYIN</name>
<dbReference type="AlphaFoldDB" id="A0A833SVQ9"/>
<sequence>MRPYKTLLLALGFFFTIQCHLLASASAFDFDNNNQNGGRFLRSTEVTTRSKVTPEDKLVAKQAKELSKTQQKSSKTKEKLQAEAAKAEQKVKDQATKTEQKLKAKKDIADQQLKALQQKELKRLTKEASKQDEMYNRWLVADKTPEDVYKKFKFDVQAKKGDDLTNSLNYKHYENYKAIYYSRYPDRLKKLDA</sequence>
<reference evidence="3" key="1">
    <citation type="submission" date="2020-04" db="EMBL/GenBank/DDBJ databases">
        <title>Hybrid Assembly of Korean Phytophthora infestans isolates.</title>
        <authorList>
            <person name="Prokchorchik M."/>
            <person name="Lee Y."/>
            <person name="Seo J."/>
            <person name="Cho J.-H."/>
            <person name="Park Y.-E."/>
            <person name="Jang D.-C."/>
            <person name="Im J.-S."/>
            <person name="Choi J.-G."/>
            <person name="Park H.-J."/>
            <person name="Lee G.-B."/>
            <person name="Lee Y.-G."/>
            <person name="Hong S.-Y."/>
            <person name="Cho K."/>
            <person name="Sohn K.H."/>
        </authorList>
    </citation>
    <scope>NUCLEOTIDE SEQUENCE</scope>
    <source>
        <strain evidence="3">KR_1_A1</strain>
    </source>
</reference>